<feature type="compositionally biased region" description="Basic and acidic residues" evidence="1">
    <location>
        <begin position="29"/>
        <end position="84"/>
    </location>
</feature>
<dbReference type="AlphaFoldDB" id="A0A0A2UYN8"/>
<dbReference type="OrthoDB" id="10619115at2759"/>
<dbReference type="KEGG" id="pbl:PAAG_12676"/>
<name>A0A0A2UYN8_PARBA</name>
<feature type="region of interest" description="Disordered" evidence="1">
    <location>
        <begin position="1"/>
        <end position="114"/>
    </location>
</feature>
<reference evidence="2 3" key="1">
    <citation type="journal article" date="2011" name="PLoS Genet.">
        <title>Comparative genomic analysis of human fungal pathogens causing paracoccidioidomycosis.</title>
        <authorList>
            <person name="Desjardins C.A."/>
            <person name="Champion M.D."/>
            <person name="Holder J.W."/>
            <person name="Muszewska A."/>
            <person name="Goldberg J."/>
            <person name="Bailao A.M."/>
            <person name="Brigido M.M."/>
            <person name="Ferreira M.E."/>
            <person name="Garcia A.M."/>
            <person name="Grynberg M."/>
            <person name="Gujja S."/>
            <person name="Heiman D.I."/>
            <person name="Henn M.R."/>
            <person name="Kodira C.D."/>
            <person name="Leon-Narvaez H."/>
            <person name="Longo L.V."/>
            <person name="Ma L.J."/>
            <person name="Malavazi I."/>
            <person name="Matsuo A.L."/>
            <person name="Morais F.V."/>
            <person name="Pereira M."/>
            <person name="Rodriguez-Brito S."/>
            <person name="Sakthikumar S."/>
            <person name="Salem-Izacc S.M."/>
            <person name="Sykes S.M."/>
            <person name="Teixeira M.M."/>
            <person name="Vallejo M.C."/>
            <person name="Walter M.E."/>
            <person name="Yandava C."/>
            <person name="Young S."/>
            <person name="Zeng Q."/>
            <person name="Zucker J."/>
            <person name="Felipe M.S."/>
            <person name="Goldman G.H."/>
            <person name="Haas B.J."/>
            <person name="McEwen J.G."/>
            <person name="Nino-Vega G."/>
            <person name="Puccia R."/>
            <person name="San-Blas G."/>
            <person name="Soares C.M."/>
            <person name="Birren B.W."/>
            <person name="Cuomo C.A."/>
        </authorList>
    </citation>
    <scope>NUCLEOTIDE SEQUENCE [LARGE SCALE GENOMIC DNA]</scope>
    <source>
        <strain evidence="3">ATCC MYA-826 / Pb01</strain>
    </source>
</reference>
<gene>
    <name evidence="2" type="ORF">PAAG_12676</name>
</gene>
<dbReference type="RefSeq" id="XP_015702253.1">
    <property type="nucleotide sequence ID" value="XM_015848138.1"/>
</dbReference>
<dbReference type="Proteomes" id="UP000002059">
    <property type="component" value="Partially assembled WGS sequence"/>
</dbReference>
<evidence type="ECO:0000313" key="2">
    <source>
        <dbReference type="EMBL" id="KGQ00666.1"/>
    </source>
</evidence>
<dbReference type="GeneID" id="26971254"/>
<accession>A0A0A2UYN8</accession>
<keyword evidence="3" id="KW-1185">Reference proteome</keyword>
<dbReference type="EMBL" id="KN294051">
    <property type="protein sequence ID" value="KGQ00666.1"/>
    <property type="molecule type" value="Genomic_DNA"/>
</dbReference>
<evidence type="ECO:0000256" key="1">
    <source>
        <dbReference type="SAM" id="MobiDB-lite"/>
    </source>
</evidence>
<protein>
    <submittedName>
        <fullName evidence="2">Uncharacterized protein</fullName>
    </submittedName>
</protein>
<proteinExistence type="predicted"/>
<sequence>MGRSGGMDRQIWTGEKGEHGARATARRSVGGEKAKERGEEENREDGGAWAKRAQERSYIDFREVHDDVTQGGEVERRQTRRGDGSTDMANGRARRGQARPGPFREGRPGARRARAGCSRVLTVRTFTF</sequence>
<dbReference type="VEuPathDB" id="FungiDB:PAAG_12676"/>
<organism evidence="2 3">
    <name type="scientific">Paracoccidioides lutzii (strain ATCC MYA-826 / Pb01)</name>
    <name type="common">Paracoccidioides brasiliensis</name>
    <dbReference type="NCBI Taxonomy" id="502779"/>
    <lineage>
        <taxon>Eukaryota</taxon>
        <taxon>Fungi</taxon>
        <taxon>Dikarya</taxon>
        <taxon>Ascomycota</taxon>
        <taxon>Pezizomycotina</taxon>
        <taxon>Eurotiomycetes</taxon>
        <taxon>Eurotiomycetidae</taxon>
        <taxon>Onygenales</taxon>
        <taxon>Ajellomycetaceae</taxon>
        <taxon>Paracoccidioides</taxon>
    </lineage>
</organism>
<evidence type="ECO:0000313" key="3">
    <source>
        <dbReference type="Proteomes" id="UP000002059"/>
    </source>
</evidence>
<dbReference type="HOGENOM" id="CLU_1960247_0_0_1"/>